<proteinExistence type="predicted"/>
<feature type="region of interest" description="Disordered" evidence="1">
    <location>
        <begin position="1"/>
        <end position="48"/>
    </location>
</feature>
<keyword evidence="6" id="KW-1185">Reference proteome</keyword>
<dbReference type="InterPro" id="IPR048366">
    <property type="entry name" value="TNP-like_GBD"/>
</dbReference>
<feature type="domain" description="Transposable element P transposase-like RNase H C-terminal" evidence="4">
    <location>
        <begin position="872"/>
        <end position="901"/>
    </location>
</feature>
<feature type="region of interest" description="Disordered" evidence="1">
    <location>
        <begin position="879"/>
        <end position="898"/>
    </location>
</feature>
<dbReference type="InterPro" id="IPR048365">
    <property type="entry name" value="TNP-like_RNaseH_N"/>
</dbReference>
<feature type="domain" description="Transposable element P transposase-like RNase H" evidence="2">
    <location>
        <begin position="486"/>
        <end position="630"/>
    </location>
</feature>
<reference evidence="5" key="1">
    <citation type="submission" date="2021-07" db="EMBL/GenBank/DDBJ databases">
        <authorList>
            <person name="Catto M.A."/>
            <person name="Jacobson A."/>
            <person name="Kennedy G."/>
            <person name="Labadie P."/>
            <person name="Hunt B.G."/>
            <person name="Srinivasan R."/>
        </authorList>
    </citation>
    <scope>NUCLEOTIDE SEQUENCE</scope>
    <source>
        <strain evidence="5">PL_HMW_Pooled</strain>
        <tissue evidence="5">Head</tissue>
    </source>
</reference>
<evidence type="ECO:0000259" key="2">
    <source>
        <dbReference type="Pfam" id="PF21787"/>
    </source>
</evidence>
<accession>A0AAE1H6F0</accession>
<dbReference type="Pfam" id="PF21787">
    <property type="entry name" value="TNP-like_RNaseH_N"/>
    <property type="match status" value="1"/>
</dbReference>
<evidence type="ECO:0000313" key="5">
    <source>
        <dbReference type="EMBL" id="KAK3915671.1"/>
    </source>
</evidence>
<dbReference type="Pfam" id="PF21788">
    <property type="entry name" value="TNP-like_GBD"/>
    <property type="match status" value="1"/>
</dbReference>
<evidence type="ECO:0000259" key="3">
    <source>
        <dbReference type="Pfam" id="PF21788"/>
    </source>
</evidence>
<dbReference type="AlphaFoldDB" id="A0AAE1H6F0"/>
<evidence type="ECO:0000313" key="6">
    <source>
        <dbReference type="Proteomes" id="UP001219518"/>
    </source>
</evidence>
<dbReference type="PANTHER" id="PTHR47577:SF2">
    <property type="entry name" value="THAP DOMAIN CONTAINING 9"/>
    <property type="match status" value="1"/>
</dbReference>
<evidence type="ECO:0000256" key="1">
    <source>
        <dbReference type="SAM" id="MobiDB-lite"/>
    </source>
</evidence>
<feature type="compositionally biased region" description="Basic residues" evidence="1">
    <location>
        <begin position="16"/>
        <end position="38"/>
    </location>
</feature>
<name>A0AAE1H6F0_9NEOP</name>
<feature type="compositionally biased region" description="Polar residues" evidence="1">
    <location>
        <begin position="75"/>
        <end position="107"/>
    </location>
</feature>
<dbReference type="Proteomes" id="UP001219518">
    <property type="component" value="Unassembled WGS sequence"/>
</dbReference>
<dbReference type="PANTHER" id="PTHR47577">
    <property type="entry name" value="THAP DOMAIN-CONTAINING PROTEIN 6"/>
    <property type="match status" value="1"/>
</dbReference>
<sequence>MSDSNEPVMDKPQQPARKKAGRKKVAKKKQVHKPKSRGRYNSSQPAVAKQLTRDLAECIFSDDEERRDYIIETCGNDSDGSSSSVQPLSDTSVESSIHGSTHESISTDMEGHESIAVSTDLDSESSVLSPTPDSRPSSAFSRPGSSVDCSLEPADVDGVSAPPDLNPPLPFINQGLQALNSRLPPNWTTIVDQTGFHFLFLSSRFPKAIQREVFVSFGGNVLISVHCVLLPSYQKLFELPSKPSVQFREECFEQYCDFCVMLVKKCKQFDVCVGANDVETREVWSEISSAGYIDLNPYKEESYQETFRSLSCHRLVEWGRAKRCKSCTLLLRSICKRKEFLLSPSADATVNNKYLTKQQASAKLKSQSEAIRKKDKQLAWLRSRCKQILEAEGCNIDEDLSEYFSSVLSSSKLSQNQQMFLNEQWTASNKSDARAHRWHPAMIRFALHLHMVSNAAYETLRESGVIKLPCARTLFDYSHAIKATDGINPGLVGLVHDSVKKFEEPFKHYHNLLCDGMHISQNLVFRSSDGSLVGVTYLDEIDKEMEVFEKYVEGKEAILSEPQLATEMLAYMVKGIATDIKCVIAAFPCKVLTKEMLYKRSWEVINICEKAGIKILAFICDGYSVNRAFFLMHVPLSSTDSNIVFDTLNFCSPELRPIFFLSDVCHLLKTIRNCFYNSGEGAKKTRLMQINGEKIEWKTIVRLYMTYKDSNFRKSYKLNPQNVFPNPFSRMRVRYAAQVLSSTVASDLETQNWEGTGETIRFIRLCDKFFDVLNGAHSLQSRRLLKPDLAPYESVDDPRFDWLENTFLKYLKDWKAQVDGSTSLDSSTKDKCMLSHQTITGIEITIRGFISAVKYFLNPEHIGGKFLMARCFSQDPLEQHFSKQRGGGGGSRHPNASQFESKMVPIALQRDLGIKKKRGNVTAEGDSDVTWSDERLPKRPRCGKK</sequence>
<dbReference type="EMBL" id="JAHWGI010000446">
    <property type="protein sequence ID" value="KAK3915671.1"/>
    <property type="molecule type" value="Genomic_DNA"/>
</dbReference>
<reference evidence="5" key="2">
    <citation type="journal article" date="2023" name="BMC Genomics">
        <title>Pest status, molecular evolution, and epigenetic factors derived from the genome assembly of Frankliniella fusca, a thysanopteran phytovirus vector.</title>
        <authorList>
            <person name="Catto M.A."/>
            <person name="Labadie P.E."/>
            <person name="Jacobson A.L."/>
            <person name="Kennedy G.G."/>
            <person name="Srinivasan R."/>
            <person name="Hunt B.G."/>
        </authorList>
    </citation>
    <scope>NUCLEOTIDE SEQUENCE</scope>
    <source>
        <strain evidence="5">PL_HMW_Pooled</strain>
    </source>
</reference>
<dbReference type="Pfam" id="PF21789">
    <property type="entry name" value="TNP-like_RNaseH_C"/>
    <property type="match status" value="1"/>
</dbReference>
<dbReference type="InterPro" id="IPR048367">
    <property type="entry name" value="TNP-like_RNaseH_C"/>
</dbReference>
<gene>
    <name evidence="5" type="ORF">KUF71_024814</name>
</gene>
<comment type="caution">
    <text evidence="5">The sequence shown here is derived from an EMBL/GenBank/DDBJ whole genome shotgun (WGS) entry which is preliminary data.</text>
</comment>
<feature type="region of interest" description="Disordered" evidence="1">
    <location>
        <begin position="72"/>
        <end position="146"/>
    </location>
</feature>
<organism evidence="5 6">
    <name type="scientific">Frankliniella fusca</name>
    <dbReference type="NCBI Taxonomy" id="407009"/>
    <lineage>
        <taxon>Eukaryota</taxon>
        <taxon>Metazoa</taxon>
        <taxon>Ecdysozoa</taxon>
        <taxon>Arthropoda</taxon>
        <taxon>Hexapoda</taxon>
        <taxon>Insecta</taxon>
        <taxon>Pterygota</taxon>
        <taxon>Neoptera</taxon>
        <taxon>Paraneoptera</taxon>
        <taxon>Thysanoptera</taxon>
        <taxon>Terebrantia</taxon>
        <taxon>Thripoidea</taxon>
        <taxon>Thripidae</taxon>
        <taxon>Frankliniella</taxon>
    </lineage>
</organism>
<feature type="region of interest" description="Disordered" evidence="1">
    <location>
        <begin position="915"/>
        <end position="945"/>
    </location>
</feature>
<protein>
    <submittedName>
        <fullName evidence="5">Transposable element P transposase</fullName>
    </submittedName>
</protein>
<feature type="domain" description="Transposable element P transposase-like GTP-binding insertion" evidence="3">
    <location>
        <begin position="665"/>
        <end position="780"/>
    </location>
</feature>
<feature type="compositionally biased region" description="Polar residues" evidence="1">
    <location>
        <begin position="124"/>
        <end position="146"/>
    </location>
</feature>
<evidence type="ECO:0000259" key="4">
    <source>
        <dbReference type="Pfam" id="PF21789"/>
    </source>
</evidence>